<name>A0A5Q2RIV0_9ACTN</name>
<evidence type="ECO:0000313" key="3">
    <source>
        <dbReference type="Proteomes" id="UP000334019"/>
    </source>
</evidence>
<protein>
    <recommendedName>
        <fullName evidence="4">YitT family protein</fullName>
    </recommendedName>
</protein>
<accession>A0A5Q2RIV0</accession>
<evidence type="ECO:0000256" key="1">
    <source>
        <dbReference type="SAM" id="Phobius"/>
    </source>
</evidence>
<feature type="transmembrane region" description="Helical" evidence="1">
    <location>
        <begin position="27"/>
        <end position="47"/>
    </location>
</feature>
<gene>
    <name evidence="2" type="ORF">GH723_00765</name>
</gene>
<dbReference type="Proteomes" id="UP000334019">
    <property type="component" value="Chromosome"/>
</dbReference>
<evidence type="ECO:0000313" key="2">
    <source>
        <dbReference type="EMBL" id="QGG93760.1"/>
    </source>
</evidence>
<reference evidence="2 3" key="1">
    <citation type="submission" date="2019-11" db="EMBL/GenBank/DDBJ databases">
        <authorList>
            <person name="He Y."/>
        </authorList>
    </citation>
    <scope>NUCLEOTIDE SEQUENCE [LARGE SCALE GENOMIC DNA]</scope>
    <source>
        <strain evidence="2 3">SCSIO 58843</strain>
    </source>
</reference>
<dbReference type="InterPro" id="IPR038750">
    <property type="entry name" value="YczE/YyaS-like"/>
</dbReference>
<dbReference type="RefSeq" id="WP_153757866.1">
    <property type="nucleotide sequence ID" value="NZ_CP045851.1"/>
</dbReference>
<dbReference type="KEGG" id="atq:GH723_00765"/>
<dbReference type="Pfam" id="PF19700">
    <property type="entry name" value="DUF6198"/>
    <property type="match status" value="1"/>
</dbReference>
<keyword evidence="1" id="KW-0812">Transmembrane</keyword>
<keyword evidence="1" id="KW-1133">Transmembrane helix</keyword>
<sequence>MSVLRPAALLRARRLLVVGPRSMPRRLARVALGGALIGTGAALMITADLGVTPWDVLVTAASGHTGMSVGVAGAVLSLVLYALCAPFGRLPGWGNLVLLVVISAVVDTGLHLLSEPSLLAGQLAMFAVGVPVLCLGVGLVVAADVGVGPLEMVMLVATDRGARLTRARVVIEGTTLVVGWLLGGAIGVGTAVFAVVAGHLIALALRLQGAMPEAPDAVDPTAPSPV</sequence>
<feature type="transmembrane region" description="Helical" evidence="1">
    <location>
        <begin position="96"/>
        <end position="113"/>
    </location>
</feature>
<feature type="transmembrane region" description="Helical" evidence="1">
    <location>
        <begin position="125"/>
        <end position="148"/>
    </location>
</feature>
<dbReference type="AlphaFoldDB" id="A0A5Q2RIV0"/>
<keyword evidence="3" id="KW-1185">Reference proteome</keyword>
<dbReference type="PANTHER" id="PTHR40078">
    <property type="entry name" value="INTEGRAL MEMBRANE PROTEIN-RELATED"/>
    <property type="match status" value="1"/>
</dbReference>
<feature type="transmembrane region" description="Helical" evidence="1">
    <location>
        <begin position="67"/>
        <end position="84"/>
    </location>
</feature>
<organism evidence="2 3">
    <name type="scientific">Actinomarinicola tropica</name>
    <dbReference type="NCBI Taxonomy" id="2789776"/>
    <lineage>
        <taxon>Bacteria</taxon>
        <taxon>Bacillati</taxon>
        <taxon>Actinomycetota</taxon>
        <taxon>Acidimicrobiia</taxon>
        <taxon>Acidimicrobiales</taxon>
        <taxon>Iamiaceae</taxon>
        <taxon>Actinomarinicola</taxon>
    </lineage>
</organism>
<dbReference type="PANTHER" id="PTHR40078:SF1">
    <property type="entry name" value="INTEGRAL MEMBRANE PROTEIN"/>
    <property type="match status" value="1"/>
</dbReference>
<feature type="transmembrane region" description="Helical" evidence="1">
    <location>
        <begin position="169"/>
        <end position="202"/>
    </location>
</feature>
<proteinExistence type="predicted"/>
<dbReference type="EMBL" id="CP045851">
    <property type="protein sequence ID" value="QGG93760.1"/>
    <property type="molecule type" value="Genomic_DNA"/>
</dbReference>
<evidence type="ECO:0008006" key="4">
    <source>
        <dbReference type="Google" id="ProtNLM"/>
    </source>
</evidence>
<keyword evidence="1" id="KW-0472">Membrane</keyword>